<dbReference type="NCBIfam" id="TIGR04129">
    <property type="entry name" value="CxxH_BA5709"/>
    <property type="match status" value="1"/>
</dbReference>
<dbReference type="Proteomes" id="UP000092650">
    <property type="component" value="Chromosome"/>
</dbReference>
<evidence type="ECO:0000313" key="2">
    <source>
        <dbReference type="Proteomes" id="UP000092650"/>
    </source>
</evidence>
<accession>A0A1C7E9V4</accession>
<proteinExistence type="predicted"/>
<gene>
    <name evidence="1" type="ORF">BBI15_11495</name>
</gene>
<sequence length="54" mass="6165">MELYCCQTHVGQGLDEFVAKTESYPILTELSDIEKLSTKCNYCEEQALYLVADK</sequence>
<dbReference type="AlphaFoldDB" id="A0A1C7E9V4"/>
<name>A0A1C7E9V4_9BACL</name>
<dbReference type="KEGG" id="ppla:BBI15_11495"/>
<organism evidence="1 2">
    <name type="scientific">Planococcus plakortidis</name>
    <dbReference type="NCBI Taxonomy" id="1038856"/>
    <lineage>
        <taxon>Bacteria</taxon>
        <taxon>Bacillati</taxon>
        <taxon>Bacillota</taxon>
        <taxon>Bacilli</taxon>
        <taxon>Bacillales</taxon>
        <taxon>Caryophanaceae</taxon>
        <taxon>Planococcus</taxon>
    </lineage>
</organism>
<dbReference type="STRING" id="1038856.BBI15_11495"/>
<dbReference type="Pfam" id="PF14116">
    <property type="entry name" value="YyzF"/>
    <property type="match status" value="1"/>
</dbReference>
<dbReference type="RefSeq" id="WP_068871122.1">
    <property type="nucleotide sequence ID" value="NZ_CP016539.2"/>
</dbReference>
<reference evidence="1" key="1">
    <citation type="submission" date="2016-10" db="EMBL/GenBank/DDBJ databases">
        <authorList>
            <person name="See-Too W.S."/>
        </authorList>
    </citation>
    <scope>NUCLEOTIDE SEQUENCE [LARGE SCALE GENOMIC DNA]</scope>
    <source>
        <strain evidence="1">DSM 23997</strain>
    </source>
</reference>
<dbReference type="EMBL" id="CP016539">
    <property type="protein sequence ID" value="ANU20793.1"/>
    <property type="molecule type" value="Genomic_DNA"/>
</dbReference>
<dbReference type="OrthoDB" id="1652387at2"/>
<evidence type="ECO:0000313" key="1">
    <source>
        <dbReference type="EMBL" id="ANU20793.1"/>
    </source>
</evidence>
<protein>
    <submittedName>
        <fullName evidence="1">CxxH/CxxC protein</fullName>
    </submittedName>
</protein>
<keyword evidence="2" id="KW-1185">Reference proteome</keyword>
<dbReference type="InterPro" id="IPR025626">
    <property type="entry name" value="YyzF"/>
</dbReference>